<keyword evidence="4" id="KW-0732">Signal</keyword>
<protein>
    <recommendedName>
        <fullName evidence="7">Carboxypeptidase</fullName>
        <ecNumber evidence="7">3.4.16.-</ecNumber>
    </recommendedName>
</protein>
<dbReference type="OrthoDB" id="443318at2759"/>
<sequence length="166" mass="18576">MTRFSFTENDAGYARNQTDVGRDLYAAVLQFFTLFPELQRNSFFVTGESYAGKYVPALTYTIHKENPTAKIKINLKGMAIGDGLCDPVSMVDYGDFLYQVGLIDDLDLIYFKQESAKAVDFINQQEWIKAFEVFDSLLNGDKTEGPSYFTNVTGLTKLQLPSTGGT</sequence>
<evidence type="ECO:0000313" key="9">
    <source>
        <dbReference type="Proteomes" id="UP000283509"/>
    </source>
</evidence>
<dbReference type="PANTHER" id="PTHR11802">
    <property type="entry name" value="SERINE PROTEASE FAMILY S10 SERINE CARBOXYPEPTIDASE"/>
    <property type="match status" value="1"/>
</dbReference>
<keyword evidence="5 7" id="KW-0378">Hydrolase</keyword>
<evidence type="ECO:0000256" key="5">
    <source>
        <dbReference type="ARBA" id="ARBA00022801"/>
    </source>
</evidence>
<dbReference type="Pfam" id="PF00450">
    <property type="entry name" value="Peptidase_S10"/>
    <property type="match status" value="1"/>
</dbReference>
<evidence type="ECO:0000256" key="7">
    <source>
        <dbReference type="RuleBase" id="RU361156"/>
    </source>
</evidence>
<reference evidence="8 9" key="1">
    <citation type="submission" date="2018-04" db="EMBL/GenBank/DDBJ databases">
        <authorList>
            <person name="Zhang X."/>
            <person name="Yuan J."/>
            <person name="Li F."/>
            <person name="Xiang J."/>
        </authorList>
    </citation>
    <scope>NUCLEOTIDE SEQUENCE [LARGE SCALE GENOMIC DNA]</scope>
    <source>
        <tissue evidence="8">Muscle</tissue>
    </source>
</reference>
<dbReference type="Proteomes" id="UP000283509">
    <property type="component" value="Unassembled WGS sequence"/>
</dbReference>
<dbReference type="PROSITE" id="PS00131">
    <property type="entry name" value="CARBOXYPEPT_SER_SER"/>
    <property type="match status" value="1"/>
</dbReference>
<keyword evidence="9" id="KW-1185">Reference proteome</keyword>
<gene>
    <name evidence="8" type="ORF">C7M84_011168</name>
</gene>
<dbReference type="EMBL" id="QCYY01002412">
    <property type="protein sequence ID" value="ROT70561.1"/>
    <property type="molecule type" value="Genomic_DNA"/>
</dbReference>
<evidence type="ECO:0000256" key="4">
    <source>
        <dbReference type="ARBA" id="ARBA00022729"/>
    </source>
</evidence>
<name>A0A423T2B3_PENVA</name>
<dbReference type="InterPro" id="IPR018202">
    <property type="entry name" value="Ser_caboxypep_ser_AS"/>
</dbReference>
<evidence type="ECO:0000256" key="6">
    <source>
        <dbReference type="ARBA" id="ARBA00023180"/>
    </source>
</evidence>
<dbReference type="Gene3D" id="3.40.50.1820">
    <property type="entry name" value="alpha/beta hydrolase"/>
    <property type="match status" value="1"/>
</dbReference>
<dbReference type="AlphaFoldDB" id="A0A423T2B3"/>
<accession>A0A423T2B3</accession>
<comment type="caution">
    <text evidence="8">The sequence shown here is derived from an EMBL/GenBank/DDBJ whole genome shotgun (WGS) entry which is preliminary data.</text>
</comment>
<keyword evidence="3 7" id="KW-0645">Protease</keyword>
<evidence type="ECO:0000256" key="3">
    <source>
        <dbReference type="ARBA" id="ARBA00022670"/>
    </source>
</evidence>
<dbReference type="STRING" id="6689.A0A423T2B3"/>
<evidence type="ECO:0000256" key="2">
    <source>
        <dbReference type="ARBA" id="ARBA00022645"/>
    </source>
</evidence>
<organism evidence="8 9">
    <name type="scientific">Penaeus vannamei</name>
    <name type="common">Whiteleg shrimp</name>
    <name type="synonym">Litopenaeus vannamei</name>
    <dbReference type="NCBI Taxonomy" id="6689"/>
    <lineage>
        <taxon>Eukaryota</taxon>
        <taxon>Metazoa</taxon>
        <taxon>Ecdysozoa</taxon>
        <taxon>Arthropoda</taxon>
        <taxon>Crustacea</taxon>
        <taxon>Multicrustacea</taxon>
        <taxon>Malacostraca</taxon>
        <taxon>Eumalacostraca</taxon>
        <taxon>Eucarida</taxon>
        <taxon>Decapoda</taxon>
        <taxon>Dendrobranchiata</taxon>
        <taxon>Penaeoidea</taxon>
        <taxon>Penaeidae</taxon>
        <taxon>Penaeus</taxon>
    </lineage>
</organism>
<evidence type="ECO:0000313" key="8">
    <source>
        <dbReference type="EMBL" id="ROT70561.1"/>
    </source>
</evidence>
<dbReference type="GO" id="GO:0006508">
    <property type="term" value="P:proteolysis"/>
    <property type="evidence" value="ECO:0007669"/>
    <property type="project" value="UniProtKB-KW"/>
</dbReference>
<proteinExistence type="inferred from homology"/>
<dbReference type="InterPro" id="IPR029058">
    <property type="entry name" value="AB_hydrolase_fold"/>
</dbReference>
<reference evidence="8 9" key="2">
    <citation type="submission" date="2019-01" db="EMBL/GenBank/DDBJ databases">
        <title>The decoding of complex shrimp genome reveals the adaptation for benthos swimmer, frequently molting mechanism and breeding impact on genome.</title>
        <authorList>
            <person name="Sun Y."/>
            <person name="Gao Y."/>
            <person name="Yu Y."/>
        </authorList>
    </citation>
    <scope>NUCLEOTIDE SEQUENCE [LARGE SCALE GENOMIC DNA]</scope>
    <source>
        <tissue evidence="8">Muscle</tissue>
    </source>
</reference>
<keyword evidence="6" id="KW-0325">Glycoprotein</keyword>
<dbReference type="GO" id="GO:0004185">
    <property type="term" value="F:serine-type carboxypeptidase activity"/>
    <property type="evidence" value="ECO:0007669"/>
    <property type="project" value="UniProtKB-UniRule"/>
</dbReference>
<dbReference type="SUPFAM" id="SSF53474">
    <property type="entry name" value="alpha/beta-Hydrolases"/>
    <property type="match status" value="1"/>
</dbReference>
<keyword evidence="2 7" id="KW-0121">Carboxypeptidase</keyword>
<dbReference type="EC" id="3.4.16.-" evidence="7"/>
<dbReference type="InterPro" id="IPR001563">
    <property type="entry name" value="Peptidase_S10"/>
</dbReference>
<comment type="similarity">
    <text evidence="1 7">Belongs to the peptidase S10 family.</text>
</comment>
<dbReference type="PANTHER" id="PTHR11802:SF472">
    <property type="entry name" value="SERINE CARBOXYPEPTIDASE CPVL-RELATED"/>
    <property type="match status" value="1"/>
</dbReference>
<evidence type="ECO:0000256" key="1">
    <source>
        <dbReference type="ARBA" id="ARBA00009431"/>
    </source>
</evidence>